<organism evidence="1 2">
    <name type="scientific">Anaerocolumna jejuensis DSM 15929</name>
    <dbReference type="NCBI Taxonomy" id="1121322"/>
    <lineage>
        <taxon>Bacteria</taxon>
        <taxon>Bacillati</taxon>
        <taxon>Bacillota</taxon>
        <taxon>Clostridia</taxon>
        <taxon>Lachnospirales</taxon>
        <taxon>Lachnospiraceae</taxon>
        <taxon>Anaerocolumna</taxon>
    </lineage>
</organism>
<dbReference type="Gene3D" id="1.20.1260.10">
    <property type="match status" value="1"/>
</dbReference>
<evidence type="ECO:0000313" key="1">
    <source>
        <dbReference type="EMBL" id="SHJ97263.1"/>
    </source>
</evidence>
<dbReference type="RefSeq" id="WP_330392512.1">
    <property type="nucleotide sequence ID" value="NZ_FRAC01000008.1"/>
</dbReference>
<dbReference type="EMBL" id="FRAC01000008">
    <property type="protein sequence ID" value="SHJ97263.1"/>
    <property type="molecule type" value="Genomic_DNA"/>
</dbReference>
<dbReference type="InterPro" id="IPR009078">
    <property type="entry name" value="Ferritin-like_SF"/>
</dbReference>
<dbReference type="Pfam" id="PF07875">
    <property type="entry name" value="Coat_F"/>
    <property type="match status" value="1"/>
</dbReference>
<dbReference type="STRING" id="1121322.SAMN02745136_01378"/>
<evidence type="ECO:0000313" key="2">
    <source>
        <dbReference type="Proteomes" id="UP000184386"/>
    </source>
</evidence>
<dbReference type="InterPro" id="IPR012851">
    <property type="entry name" value="Spore_coat_CotF-like"/>
</dbReference>
<keyword evidence="2" id="KW-1185">Reference proteome</keyword>
<name>A0A1M6NNK4_9FIRM</name>
<dbReference type="AlphaFoldDB" id="A0A1M6NNK4"/>
<dbReference type="InterPro" id="IPR012347">
    <property type="entry name" value="Ferritin-like"/>
</dbReference>
<protein>
    <submittedName>
        <fullName evidence="1">Coat F domain-containing protein</fullName>
    </submittedName>
</protein>
<gene>
    <name evidence="1" type="ORF">SAMN02745136_01378</name>
</gene>
<accession>A0A1M6NNK4</accession>
<dbReference type="SUPFAM" id="SSF47240">
    <property type="entry name" value="Ferritin-like"/>
    <property type="match status" value="1"/>
</dbReference>
<dbReference type="CDD" id="cd00657">
    <property type="entry name" value="Ferritin_like"/>
    <property type="match status" value="1"/>
</dbReference>
<dbReference type="Proteomes" id="UP000184386">
    <property type="component" value="Unassembled WGS sequence"/>
</dbReference>
<sequence length="153" mass="17657">MINISEKERFILRDLQDQEKLCIEKYAKNENSAKDTELKNLFKSIKQEEQKHFDSLAQLLNGTVPSVNSNDTAGKDYNPTASYAGSFNQTDKDNDKFLCTDAITTEKYVASAYNYDLFQFGNSDVRKLLNDIQTEEQNHAEKIYKYKTVNEMV</sequence>
<proteinExistence type="predicted"/>
<reference evidence="1 2" key="1">
    <citation type="submission" date="2016-11" db="EMBL/GenBank/DDBJ databases">
        <authorList>
            <person name="Jaros S."/>
            <person name="Januszkiewicz K."/>
            <person name="Wedrychowicz H."/>
        </authorList>
    </citation>
    <scope>NUCLEOTIDE SEQUENCE [LARGE SCALE GENOMIC DNA]</scope>
    <source>
        <strain evidence="1 2">DSM 15929</strain>
    </source>
</reference>